<feature type="compositionally biased region" description="Basic and acidic residues" evidence="1">
    <location>
        <begin position="21"/>
        <end position="44"/>
    </location>
</feature>
<organism evidence="2">
    <name type="scientific">Cacopsylla melanoneura</name>
    <dbReference type="NCBI Taxonomy" id="428564"/>
    <lineage>
        <taxon>Eukaryota</taxon>
        <taxon>Metazoa</taxon>
        <taxon>Ecdysozoa</taxon>
        <taxon>Arthropoda</taxon>
        <taxon>Hexapoda</taxon>
        <taxon>Insecta</taxon>
        <taxon>Pterygota</taxon>
        <taxon>Neoptera</taxon>
        <taxon>Paraneoptera</taxon>
        <taxon>Hemiptera</taxon>
        <taxon>Sternorrhyncha</taxon>
        <taxon>Psylloidea</taxon>
        <taxon>Psyllidae</taxon>
        <taxon>Psyllinae</taxon>
        <taxon>Cacopsylla</taxon>
    </lineage>
</organism>
<sequence length="155" mass="19192">MGWVGRVLAELMRNTLCSDKTSAREKTMQENEEVVEKKEREFIRRRNNKKKVDEEEEELNSGEEERGREKQGKKRERECRRRRRRRSKERKRKRRERKSERHIYSKRLQNCFFVWQETQKKIRPDHYQSFLLVLCQLLYLKSFASWHLVSKATVF</sequence>
<evidence type="ECO:0000256" key="1">
    <source>
        <dbReference type="SAM" id="MobiDB-lite"/>
    </source>
</evidence>
<dbReference type="EMBL" id="HBUF01303693">
    <property type="protein sequence ID" value="CAG6691620.1"/>
    <property type="molecule type" value="Transcribed_RNA"/>
</dbReference>
<dbReference type="AlphaFoldDB" id="A0A8D8TST6"/>
<feature type="compositionally biased region" description="Basic residues" evidence="1">
    <location>
        <begin position="80"/>
        <end position="96"/>
    </location>
</feature>
<protein>
    <submittedName>
        <fullName evidence="2">Uncharacterized protein</fullName>
    </submittedName>
</protein>
<proteinExistence type="predicted"/>
<feature type="compositionally biased region" description="Basic and acidic residues" evidence="1">
    <location>
        <begin position="63"/>
        <end position="79"/>
    </location>
</feature>
<evidence type="ECO:0000313" key="2">
    <source>
        <dbReference type="EMBL" id="CAG6691620.1"/>
    </source>
</evidence>
<reference evidence="2" key="1">
    <citation type="submission" date="2021-05" db="EMBL/GenBank/DDBJ databases">
        <authorList>
            <person name="Alioto T."/>
            <person name="Alioto T."/>
            <person name="Gomez Garrido J."/>
        </authorList>
    </citation>
    <scope>NUCLEOTIDE SEQUENCE</scope>
</reference>
<feature type="region of interest" description="Disordered" evidence="1">
    <location>
        <begin position="20"/>
        <end position="100"/>
    </location>
</feature>
<dbReference type="EMBL" id="HBUF01303692">
    <property type="protein sequence ID" value="CAG6691619.1"/>
    <property type="molecule type" value="Transcribed_RNA"/>
</dbReference>
<accession>A0A8D8TST6</accession>
<name>A0A8D8TST6_9HEMI</name>